<dbReference type="Proteomes" id="UP000426444">
    <property type="component" value="Chromosome"/>
</dbReference>
<evidence type="ECO:0000313" key="1">
    <source>
        <dbReference type="EMBL" id="QGT99744.1"/>
    </source>
</evidence>
<dbReference type="EMBL" id="CP046457">
    <property type="protein sequence ID" value="QGT99744.1"/>
    <property type="molecule type" value="Genomic_DNA"/>
</dbReference>
<proteinExistence type="predicted"/>
<gene>
    <name evidence="1" type="ORF">SYNTR_1151</name>
</gene>
<sequence length="33" mass="3961">MEKYLDKHLIDEILRSIGLESIEEDLKKSKQEE</sequence>
<accession>A0A6I6DIR8</accession>
<reference evidence="2" key="1">
    <citation type="journal article" date="2019" name="Microbiology">
        <title>Complete Genome Sequence of an Uncultured Bacterium of the Candidate Phylum Bipolaricaulota.</title>
        <authorList>
            <person name="Kadnikov V.V."/>
            <person name="Mardanov A.V."/>
            <person name="Beletsky A.V."/>
            <person name="Frank Y.A."/>
            <person name="Karnachuk O.V."/>
            <person name="Ravin N.V."/>
        </authorList>
    </citation>
    <scope>NUCLEOTIDE SEQUENCE [LARGE SCALE GENOMIC DNA]</scope>
</reference>
<organism evidence="1 2">
    <name type="scientific">Candidatus Syntrophocurvum alkaliphilum</name>
    <dbReference type="NCBI Taxonomy" id="2293317"/>
    <lineage>
        <taxon>Bacteria</taxon>
        <taxon>Bacillati</taxon>
        <taxon>Bacillota</taxon>
        <taxon>Clostridia</taxon>
        <taxon>Eubacteriales</taxon>
        <taxon>Syntrophomonadaceae</taxon>
        <taxon>Candidatus Syntrophocurvum</taxon>
    </lineage>
</organism>
<keyword evidence="2" id="KW-1185">Reference proteome</keyword>
<evidence type="ECO:0000313" key="2">
    <source>
        <dbReference type="Proteomes" id="UP000426444"/>
    </source>
</evidence>
<protein>
    <submittedName>
        <fullName evidence="1">Uncharacterized protein</fullName>
    </submittedName>
</protein>
<dbReference type="AlphaFoldDB" id="A0A6I6DIR8"/>
<dbReference type="KEGG" id="salq:SYNTR_1151"/>
<name>A0A6I6DIR8_9FIRM</name>